<evidence type="ECO:0000313" key="2">
    <source>
        <dbReference type="EMBL" id="ADD42314.1"/>
    </source>
</evidence>
<dbReference type="OrthoDB" id="3684268at2"/>
<dbReference type="Proteomes" id="UP000000844">
    <property type="component" value="Chromosome"/>
</dbReference>
<sequence>MIKPKRPRLRRLLYAVLAIVVAATGVLVAQVATADSSRVDVKPATYRSPAYNAPMLHVKVASLTVNVSAGQAAYVNSNLRFGNATTRILVDSQLECFNSKGTSVRKLLRAQNVYAAGSGSLSKVSLTTRFLLPSKTAASFRCDLSLWTRSLGDAGRVSLTSGFVELAGKYRGTTQAATTSRALVSAGKPAWTPSVKGSASVPGESGLWQAPSGTKSLSVFGDFQLTTCYGKDKPPCPETANDKKGSSVRTTLVATQFKKDGSVCKTSTVSDDTRIQQYVHHQPVYLHNAKVPVVTGSGCVPVFSIYAKHQLRAYHPYYIHGRSEDALISVIPV</sequence>
<name>D3Q6D9_STANL</name>
<proteinExistence type="predicted"/>
<dbReference type="KEGG" id="sna:Snas_2637"/>
<keyword evidence="1" id="KW-0812">Transmembrane</keyword>
<gene>
    <name evidence="2" type="ordered locus">Snas_2637</name>
</gene>
<keyword evidence="3" id="KW-1185">Reference proteome</keyword>
<evidence type="ECO:0000313" key="3">
    <source>
        <dbReference type="Proteomes" id="UP000000844"/>
    </source>
</evidence>
<dbReference type="STRING" id="446470.Snas_2637"/>
<accession>D3Q6D9</accession>
<reference evidence="2 3" key="1">
    <citation type="journal article" date="2009" name="Stand. Genomic Sci.">
        <title>Complete genome sequence of Stackebrandtia nassauensis type strain (LLR-40K-21).</title>
        <authorList>
            <person name="Munk C."/>
            <person name="Lapidus A."/>
            <person name="Copeland A."/>
            <person name="Jando M."/>
            <person name="Mayilraj S."/>
            <person name="Glavina Del Rio T."/>
            <person name="Nolan M."/>
            <person name="Chen F."/>
            <person name="Lucas S."/>
            <person name="Tice H."/>
            <person name="Cheng J.F."/>
            <person name="Han C."/>
            <person name="Detter J.C."/>
            <person name="Bruce D."/>
            <person name="Goodwin L."/>
            <person name="Chain P."/>
            <person name="Pitluck S."/>
            <person name="Goker M."/>
            <person name="Ovchinikova G."/>
            <person name="Pati A."/>
            <person name="Ivanova N."/>
            <person name="Mavromatis K."/>
            <person name="Chen A."/>
            <person name="Palaniappan K."/>
            <person name="Land M."/>
            <person name="Hauser L."/>
            <person name="Chang Y.J."/>
            <person name="Jeffries C.D."/>
            <person name="Bristow J."/>
            <person name="Eisen J.A."/>
            <person name="Markowitz V."/>
            <person name="Hugenholtz P."/>
            <person name="Kyrpides N.C."/>
            <person name="Klenk H.P."/>
        </authorList>
    </citation>
    <scope>NUCLEOTIDE SEQUENCE [LARGE SCALE GENOMIC DNA]</scope>
    <source>
        <strain evidence="3">DSM 44728 / CIP 108903 / NRRL B-16338 / NBRC 102104 / LLR-40K-21</strain>
    </source>
</reference>
<organism evidence="2 3">
    <name type="scientific">Stackebrandtia nassauensis (strain DSM 44728 / CIP 108903 / NRRL B-16338 / NBRC 102104 / LLR-40K-21)</name>
    <dbReference type="NCBI Taxonomy" id="446470"/>
    <lineage>
        <taxon>Bacteria</taxon>
        <taxon>Bacillati</taxon>
        <taxon>Actinomycetota</taxon>
        <taxon>Actinomycetes</taxon>
        <taxon>Glycomycetales</taxon>
        <taxon>Glycomycetaceae</taxon>
        <taxon>Stackebrandtia</taxon>
    </lineage>
</organism>
<dbReference type="AlphaFoldDB" id="D3Q6D9"/>
<keyword evidence="1" id="KW-0472">Membrane</keyword>
<feature type="transmembrane region" description="Helical" evidence="1">
    <location>
        <begin position="12"/>
        <end position="32"/>
    </location>
</feature>
<dbReference type="HOGENOM" id="CLU_833968_0_0_11"/>
<keyword evidence="1" id="KW-1133">Transmembrane helix</keyword>
<dbReference type="RefSeq" id="WP_013017885.1">
    <property type="nucleotide sequence ID" value="NC_013947.1"/>
</dbReference>
<evidence type="ECO:0000256" key="1">
    <source>
        <dbReference type="SAM" id="Phobius"/>
    </source>
</evidence>
<dbReference type="EMBL" id="CP001778">
    <property type="protein sequence ID" value="ADD42314.1"/>
    <property type="molecule type" value="Genomic_DNA"/>
</dbReference>
<protein>
    <submittedName>
        <fullName evidence="2">Uncharacterized protein</fullName>
    </submittedName>
</protein>